<sequence length="76" mass="8977">MSFNDRYFEQIANYNTKKDKRSNNAKTKRLLSSLAVVLKDLPHNQQKQIDHVINDLRDGVRFNWIGSVEVYRNLLV</sequence>
<dbReference type="EMBL" id="LAZR01000851">
    <property type="protein sequence ID" value="KKN56249.1"/>
    <property type="molecule type" value="Genomic_DNA"/>
</dbReference>
<name>A0A0F9RND9_9ZZZZ</name>
<gene>
    <name evidence="1" type="ORF">LCGC14_0573940</name>
</gene>
<protein>
    <submittedName>
        <fullName evidence="1">Uncharacterized protein</fullName>
    </submittedName>
</protein>
<dbReference type="AlphaFoldDB" id="A0A0F9RND9"/>
<accession>A0A0F9RND9</accession>
<proteinExistence type="predicted"/>
<reference evidence="1" key="1">
    <citation type="journal article" date="2015" name="Nature">
        <title>Complex archaea that bridge the gap between prokaryotes and eukaryotes.</title>
        <authorList>
            <person name="Spang A."/>
            <person name="Saw J.H."/>
            <person name="Jorgensen S.L."/>
            <person name="Zaremba-Niedzwiedzka K."/>
            <person name="Martijn J."/>
            <person name="Lind A.E."/>
            <person name="van Eijk R."/>
            <person name="Schleper C."/>
            <person name="Guy L."/>
            <person name="Ettema T.J."/>
        </authorList>
    </citation>
    <scope>NUCLEOTIDE SEQUENCE</scope>
</reference>
<comment type="caution">
    <text evidence="1">The sequence shown here is derived from an EMBL/GenBank/DDBJ whole genome shotgun (WGS) entry which is preliminary data.</text>
</comment>
<organism evidence="1">
    <name type="scientific">marine sediment metagenome</name>
    <dbReference type="NCBI Taxonomy" id="412755"/>
    <lineage>
        <taxon>unclassified sequences</taxon>
        <taxon>metagenomes</taxon>
        <taxon>ecological metagenomes</taxon>
    </lineage>
</organism>
<evidence type="ECO:0000313" key="1">
    <source>
        <dbReference type="EMBL" id="KKN56249.1"/>
    </source>
</evidence>